<protein>
    <submittedName>
        <fullName evidence="1">Uncharacterized protein</fullName>
    </submittedName>
</protein>
<evidence type="ECO:0000313" key="1">
    <source>
        <dbReference type="EMBL" id="CAG2194485.1"/>
    </source>
</evidence>
<dbReference type="AlphaFoldDB" id="A0A8S3QLG7"/>
<dbReference type="Pfam" id="PF02992">
    <property type="entry name" value="Transposase_21"/>
    <property type="match status" value="1"/>
</dbReference>
<accession>A0A8S3QLG7</accession>
<dbReference type="Proteomes" id="UP000683360">
    <property type="component" value="Unassembled WGS sequence"/>
</dbReference>
<dbReference type="EMBL" id="CAJPWZ010000481">
    <property type="protein sequence ID" value="CAG2194485.1"/>
    <property type="molecule type" value="Genomic_DNA"/>
</dbReference>
<proteinExistence type="predicted"/>
<dbReference type="InterPro" id="IPR004242">
    <property type="entry name" value="Transposase_21"/>
</dbReference>
<comment type="caution">
    <text evidence="1">The sequence shown here is derived from an EMBL/GenBank/DDBJ whole genome shotgun (WGS) entry which is preliminary data.</text>
</comment>
<reference evidence="1" key="1">
    <citation type="submission" date="2021-03" db="EMBL/GenBank/DDBJ databases">
        <authorList>
            <person name="Bekaert M."/>
        </authorList>
    </citation>
    <scope>NUCLEOTIDE SEQUENCE</scope>
</reference>
<evidence type="ECO:0000313" key="2">
    <source>
        <dbReference type="Proteomes" id="UP000683360"/>
    </source>
</evidence>
<keyword evidence="2" id="KW-1185">Reference proteome</keyword>
<dbReference type="OrthoDB" id="6153947at2759"/>
<name>A0A8S3QLG7_MYTED</name>
<organism evidence="1 2">
    <name type="scientific">Mytilus edulis</name>
    <name type="common">Blue mussel</name>
    <dbReference type="NCBI Taxonomy" id="6550"/>
    <lineage>
        <taxon>Eukaryota</taxon>
        <taxon>Metazoa</taxon>
        <taxon>Spiralia</taxon>
        <taxon>Lophotrochozoa</taxon>
        <taxon>Mollusca</taxon>
        <taxon>Bivalvia</taxon>
        <taxon>Autobranchia</taxon>
        <taxon>Pteriomorphia</taxon>
        <taxon>Mytilida</taxon>
        <taxon>Mytiloidea</taxon>
        <taxon>Mytilidae</taxon>
        <taxon>Mytilinae</taxon>
        <taxon>Mytilus</taxon>
    </lineage>
</organism>
<gene>
    <name evidence="1" type="ORF">MEDL_9493</name>
</gene>
<sequence>MGKNAIALFYCSDGFNPFHHIISQGSYSIWAQSSLILNLPHQLRSKTGTTLLLGLISGPRAPKKLNKYNEVIVNELVQLKEGLATSCSHCTVDGIHSSMLDNTSYPGGRRFLDINNPLRQDTTFPSGATEDEVVIKRSTEDEKAEARYLDRLLLEKDSKGDITTAEDMQAAIMSGSGVYGCECAVVSVDNTKQTMFHHKRKGVNYISNLQFEKNTLFIGKHTT</sequence>